<dbReference type="GO" id="GO:0012505">
    <property type="term" value="C:endomembrane system"/>
    <property type="evidence" value="ECO:0007669"/>
    <property type="project" value="UniProtKB-SubCell"/>
</dbReference>
<dbReference type="PROSITE" id="PS51448">
    <property type="entry name" value="P_TREFOIL_2"/>
    <property type="match status" value="1"/>
</dbReference>
<keyword evidence="4" id="KW-0472">Membrane</keyword>
<dbReference type="Gene3D" id="2.60.40.1760">
    <property type="entry name" value="glycosyl hydrolase (family 31)"/>
    <property type="match status" value="1"/>
</dbReference>
<proteinExistence type="inferred from homology"/>
<dbReference type="SUPFAM" id="SSF51445">
    <property type="entry name" value="(Trans)glycosidases"/>
    <property type="match status" value="1"/>
</dbReference>
<dbReference type="EMBL" id="UXSR01005204">
    <property type="protein sequence ID" value="VDD79623.1"/>
    <property type="molecule type" value="Genomic_DNA"/>
</dbReference>
<dbReference type="GO" id="GO:0030246">
    <property type="term" value="F:carbohydrate binding"/>
    <property type="evidence" value="ECO:0007669"/>
    <property type="project" value="InterPro"/>
</dbReference>
<reference evidence="13" key="2">
    <citation type="submission" date="2019-11" db="UniProtKB">
        <authorList>
            <consortium name="WormBaseParasite"/>
        </authorList>
    </citation>
    <scope>IDENTIFICATION</scope>
</reference>
<evidence type="ECO:0000256" key="3">
    <source>
        <dbReference type="ARBA" id="ARBA00022801"/>
    </source>
</evidence>
<keyword evidence="12" id="KW-1185">Reference proteome</keyword>
<dbReference type="PANTHER" id="PTHR22762:SF131">
    <property type="entry name" value="GLYCOSIDE HYDROLASE FAMILY 31 N-TERMINAL DOMAIN-CONTAINING PROTEIN"/>
    <property type="match status" value="1"/>
</dbReference>
<keyword evidence="6 8" id="KW-0326">Glycosidase</keyword>
<dbReference type="InterPro" id="IPR011013">
    <property type="entry name" value="Gal_mutarotase_sf_dom"/>
</dbReference>
<keyword evidence="3 8" id="KW-0378">Hydrolase</keyword>
<evidence type="ECO:0000313" key="13">
    <source>
        <dbReference type="WBParaSite" id="MCU_000705-RA"/>
    </source>
</evidence>
<comment type="similarity">
    <text evidence="2 8">Belongs to the glycosyl hydrolase 31 family.</text>
</comment>
<evidence type="ECO:0000256" key="6">
    <source>
        <dbReference type="ARBA" id="ARBA00023295"/>
    </source>
</evidence>
<keyword evidence="9" id="KW-0732">Signal</keyword>
<dbReference type="InterPro" id="IPR017957">
    <property type="entry name" value="P_trefoil_CS"/>
</dbReference>
<dbReference type="CDD" id="cd14752">
    <property type="entry name" value="GH31_N"/>
    <property type="match status" value="1"/>
</dbReference>
<evidence type="ECO:0000259" key="10">
    <source>
        <dbReference type="PROSITE" id="PS51448"/>
    </source>
</evidence>
<dbReference type="InterPro" id="IPR000519">
    <property type="entry name" value="P_trefoil_dom"/>
</dbReference>
<dbReference type="InterPro" id="IPR048395">
    <property type="entry name" value="Glyco_hydro_31_C"/>
</dbReference>
<dbReference type="InterPro" id="IPR030458">
    <property type="entry name" value="Glyco_hydro_31_AS"/>
</dbReference>
<protein>
    <submittedName>
        <fullName evidence="13">P-type domain-containing protein</fullName>
    </submittedName>
</protein>
<comment type="subcellular location">
    <subcellularLocation>
        <location evidence="1">Endomembrane system</location>
    </subcellularLocation>
</comment>
<dbReference type="Gene3D" id="2.60.40.1180">
    <property type="entry name" value="Golgi alpha-mannosidase II"/>
    <property type="match status" value="2"/>
</dbReference>
<dbReference type="STRING" id="53468.A0A0R3UEZ4"/>
<dbReference type="Pfam" id="PF00088">
    <property type="entry name" value="Trefoil"/>
    <property type="match status" value="1"/>
</dbReference>
<evidence type="ECO:0000313" key="12">
    <source>
        <dbReference type="Proteomes" id="UP000267029"/>
    </source>
</evidence>
<dbReference type="CDD" id="cd06602">
    <property type="entry name" value="GH31_MGAM_SI_GAA"/>
    <property type="match status" value="1"/>
</dbReference>
<comment type="caution">
    <text evidence="7">Lacks conserved residue(s) required for the propagation of feature annotation.</text>
</comment>
<dbReference type="PANTHER" id="PTHR22762">
    <property type="entry name" value="ALPHA-GLUCOSIDASE"/>
    <property type="match status" value="1"/>
</dbReference>
<name>A0A0R3UEZ4_MESCO</name>
<dbReference type="GO" id="GO:0005975">
    <property type="term" value="P:carbohydrate metabolic process"/>
    <property type="evidence" value="ECO:0007669"/>
    <property type="project" value="InterPro"/>
</dbReference>
<evidence type="ECO:0000256" key="9">
    <source>
        <dbReference type="SAM" id="SignalP"/>
    </source>
</evidence>
<dbReference type="SMART" id="SM00018">
    <property type="entry name" value="PD"/>
    <property type="match status" value="1"/>
</dbReference>
<evidence type="ECO:0000256" key="2">
    <source>
        <dbReference type="ARBA" id="ARBA00007806"/>
    </source>
</evidence>
<dbReference type="CDD" id="cd00111">
    <property type="entry name" value="Trefoil"/>
    <property type="match status" value="1"/>
</dbReference>
<dbReference type="Pfam" id="PF21365">
    <property type="entry name" value="Glyco_hydro_31_3rd"/>
    <property type="match status" value="1"/>
</dbReference>
<dbReference type="InterPro" id="IPR000322">
    <property type="entry name" value="Glyco_hydro_31_TIM"/>
</dbReference>
<dbReference type="InterPro" id="IPR017853">
    <property type="entry name" value="GH"/>
</dbReference>
<dbReference type="Gene3D" id="3.20.20.80">
    <property type="entry name" value="Glycosidases"/>
    <property type="match status" value="1"/>
</dbReference>
<keyword evidence="5" id="KW-1015">Disulfide bond</keyword>
<dbReference type="InterPro" id="IPR044913">
    <property type="entry name" value="P_trefoil_dom_sf"/>
</dbReference>
<evidence type="ECO:0000256" key="7">
    <source>
        <dbReference type="PROSITE-ProRule" id="PRU00779"/>
    </source>
</evidence>
<dbReference type="Proteomes" id="UP000267029">
    <property type="component" value="Unassembled WGS sequence"/>
</dbReference>
<dbReference type="SUPFAM" id="SSF74650">
    <property type="entry name" value="Galactose mutarotase-like"/>
    <property type="match status" value="1"/>
</dbReference>
<evidence type="ECO:0000313" key="11">
    <source>
        <dbReference type="EMBL" id="VDD79623.1"/>
    </source>
</evidence>
<dbReference type="AlphaFoldDB" id="A0A0R3UEZ4"/>
<dbReference type="SUPFAM" id="SSF51011">
    <property type="entry name" value="Glycosyl hydrolase domain"/>
    <property type="match status" value="1"/>
</dbReference>
<evidence type="ECO:0000256" key="4">
    <source>
        <dbReference type="ARBA" id="ARBA00023136"/>
    </source>
</evidence>
<evidence type="ECO:0000256" key="8">
    <source>
        <dbReference type="RuleBase" id="RU361185"/>
    </source>
</evidence>
<sequence length="895" mass="100426">MSVSTGQLLTLFLILGAFCTEAIYNEACDAVPNPSRLDCHPEPMATEAECLRRNCCWSLVDRDRTIACYFPADYPTYEVVGGIRKEACGFSVTAKRSAGAYSAVPNPINEVKLSVVYETDTRVRIRITDPNAKRWEPPVELGPPDKVCPEKRNYEVGVDEVKMGFNVSRVKSNGERVVLVDSTGLMANAFVYADQFLQVAFKVRAVHGYGLGEREDTFPMDMHDWKRMSFWSRDDIPRRDANLYGVHNFFLGLSPDGTAFGFFFLNSNAFEVMKQPLPSFAFRTIGGILEFFFFVGPSPNDVVSQYYALIGYPPVPPYWALGYQLSRYGYTGVEDIRATVERNRKANIPQDVQWLDIDYMDRARDWTISQKEEFKGLAEFVDKELREKRGLRIVIIVDPGIAIKSEDKYLPYQTGLEAGVFINDSRTGSPFIGLVWPGETAFPDFTKNATAEWWYQCAKDFLHTLSYDGLWIDMNEPANFYDGSSQGCDRSNRLDYPPYSPQVVGGSLFSRTVCPSALHSNGIPHYNLHNMYALCEAKATRMALQRIFPGKRPFVLTRASFAGSGRYTAHWSGDIRSTWSSMAETIPQMINFNLFGIPMFGADICGFVDEVTEELCVRWSQLGAFYPFSRNHNAIGMRAQDPASWSEPAQEAIAKALEMRYQLLPYMYTLLHRARSHGRLVVKALAFDYPTDLATHHNARQFLLGSCLNVAPVLAEGMDFTPLYLPEGEWVEFSNLKRYISNGKFYPVPAPLDKIPVFYKAGCILPMHPPGALSTNQSRAMGVGVTAVLLNGSACGELVWDDGETEDGGELHVSFSVSQQRLTSTASGVKGARGKFTETVPLAFIRLIGVGRKPSNVSLNGTEVEFEFDVGRQYLSVTKFKSTVDLQRTWQLTWS</sequence>
<feature type="domain" description="P-type" evidence="10">
    <location>
        <begin position="26"/>
        <end position="72"/>
    </location>
</feature>
<gene>
    <name evidence="11" type="ORF">MCOS_LOCUS5626</name>
</gene>
<evidence type="ECO:0000256" key="1">
    <source>
        <dbReference type="ARBA" id="ARBA00004308"/>
    </source>
</evidence>
<dbReference type="OrthoDB" id="5839090at2759"/>
<evidence type="ECO:0000256" key="5">
    <source>
        <dbReference type="ARBA" id="ARBA00023157"/>
    </source>
</evidence>
<dbReference type="GO" id="GO:0004558">
    <property type="term" value="F:alpha-1,4-glucosidase activity"/>
    <property type="evidence" value="ECO:0007669"/>
    <property type="project" value="TreeGrafter"/>
</dbReference>
<feature type="signal peptide" evidence="9">
    <location>
        <begin position="1"/>
        <end position="22"/>
    </location>
</feature>
<dbReference type="WBParaSite" id="MCU_000705-RA">
    <property type="protein sequence ID" value="MCU_000705-RA"/>
    <property type="gene ID" value="MCU_000705"/>
</dbReference>
<dbReference type="SUPFAM" id="SSF57492">
    <property type="entry name" value="Trefoil"/>
    <property type="match status" value="1"/>
</dbReference>
<organism evidence="11 12">
    <name type="scientific">Mesocestoides corti</name>
    <name type="common">Flatworm</name>
    <dbReference type="NCBI Taxonomy" id="53468"/>
    <lineage>
        <taxon>Eukaryota</taxon>
        <taxon>Metazoa</taxon>
        <taxon>Spiralia</taxon>
        <taxon>Lophotrochozoa</taxon>
        <taxon>Platyhelminthes</taxon>
        <taxon>Cestoda</taxon>
        <taxon>Eucestoda</taxon>
        <taxon>Cyclophyllidea</taxon>
        <taxon>Mesocestoididae</taxon>
        <taxon>Mesocestoides</taxon>
    </lineage>
</organism>
<dbReference type="PROSITE" id="PS00129">
    <property type="entry name" value="GLYCOSYL_HYDROL_F31_1"/>
    <property type="match status" value="1"/>
</dbReference>
<dbReference type="InterPro" id="IPR013780">
    <property type="entry name" value="Glyco_hydro_b"/>
</dbReference>
<dbReference type="PROSITE" id="PS00025">
    <property type="entry name" value="P_TREFOIL_1"/>
    <property type="match status" value="1"/>
</dbReference>
<accession>A0A0R3UEZ4</accession>
<dbReference type="Gene3D" id="4.10.110.10">
    <property type="entry name" value="Spasmolytic Protein, domain 1"/>
    <property type="match status" value="1"/>
</dbReference>
<reference evidence="11 12" key="1">
    <citation type="submission" date="2018-10" db="EMBL/GenBank/DDBJ databases">
        <authorList>
            <consortium name="Pathogen Informatics"/>
        </authorList>
    </citation>
    <scope>NUCLEOTIDE SEQUENCE [LARGE SCALE GENOMIC DNA]</scope>
</reference>
<dbReference type="Pfam" id="PF01055">
    <property type="entry name" value="Glyco_hydro_31_2nd"/>
    <property type="match status" value="1"/>
</dbReference>
<feature type="chain" id="PRO_5043132328" evidence="9">
    <location>
        <begin position="23"/>
        <end position="895"/>
    </location>
</feature>